<accession>A0A0D6PA45</accession>
<name>A0A0D6PA45_9PROT</name>
<sequence length="124" mass="13260">MPTTTPQDIAVRYIATWNEADPDRRRALVAALWADDAAYRDPLSQARGHDAVAALIGGVQARFPDFRFTLAGQPDGHGTSVRFSWDLGPAGTDPVVQGTDFAELAPDGRLRAVTGFLDRVPAGA</sequence>
<dbReference type="SUPFAM" id="SSF54427">
    <property type="entry name" value="NTF2-like"/>
    <property type="match status" value="1"/>
</dbReference>
<dbReference type="AlphaFoldDB" id="A0A0D6PA45"/>
<feature type="domain" description="SnoaL-like" evidence="1">
    <location>
        <begin position="11"/>
        <end position="111"/>
    </location>
</feature>
<reference evidence="2 3" key="1">
    <citation type="submission" date="2012-11" db="EMBL/GenBank/DDBJ databases">
        <title>Whole genome sequence of Acidisphaera rubrifaciens HS-AP3.</title>
        <authorList>
            <person name="Azuma Y."/>
            <person name="Higashiura N."/>
            <person name="Hirakawa H."/>
            <person name="Matsushita K."/>
        </authorList>
    </citation>
    <scope>NUCLEOTIDE SEQUENCE [LARGE SCALE GENOMIC DNA]</scope>
    <source>
        <strain evidence="2 3">HS-AP3</strain>
    </source>
</reference>
<dbReference type="Pfam" id="PF12680">
    <property type="entry name" value="SnoaL_2"/>
    <property type="match status" value="1"/>
</dbReference>
<organism evidence="2 3">
    <name type="scientific">Acidisphaera rubrifaciens HS-AP3</name>
    <dbReference type="NCBI Taxonomy" id="1231350"/>
    <lineage>
        <taxon>Bacteria</taxon>
        <taxon>Pseudomonadati</taxon>
        <taxon>Pseudomonadota</taxon>
        <taxon>Alphaproteobacteria</taxon>
        <taxon>Acetobacterales</taxon>
        <taxon>Acetobacteraceae</taxon>
        <taxon>Acidisphaera</taxon>
    </lineage>
</organism>
<proteinExistence type="predicted"/>
<dbReference type="InterPro" id="IPR037401">
    <property type="entry name" value="SnoaL-like"/>
</dbReference>
<evidence type="ECO:0000313" key="2">
    <source>
        <dbReference type="EMBL" id="GAN78221.1"/>
    </source>
</evidence>
<evidence type="ECO:0000313" key="3">
    <source>
        <dbReference type="Proteomes" id="UP000032680"/>
    </source>
</evidence>
<comment type="caution">
    <text evidence="2">The sequence shown here is derived from an EMBL/GenBank/DDBJ whole genome shotgun (WGS) entry which is preliminary data.</text>
</comment>
<gene>
    <name evidence="2" type="ORF">Asru_0690_01</name>
</gene>
<dbReference type="Gene3D" id="3.10.450.50">
    <property type="match status" value="1"/>
</dbReference>
<protein>
    <recommendedName>
        <fullName evidence="1">SnoaL-like domain-containing protein</fullName>
    </recommendedName>
</protein>
<dbReference type="RefSeq" id="WP_048862701.1">
    <property type="nucleotide sequence ID" value="NZ_BANB01000689.1"/>
</dbReference>
<dbReference type="Proteomes" id="UP000032680">
    <property type="component" value="Unassembled WGS sequence"/>
</dbReference>
<keyword evidence="3" id="KW-1185">Reference proteome</keyword>
<dbReference type="OrthoDB" id="9808719at2"/>
<evidence type="ECO:0000259" key="1">
    <source>
        <dbReference type="Pfam" id="PF12680"/>
    </source>
</evidence>
<dbReference type="EMBL" id="BANB01000689">
    <property type="protein sequence ID" value="GAN78221.1"/>
    <property type="molecule type" value="Genomic_DNA"/>
</dbReference>
<dbReference type="InterPro" id="IPR032710">
    <property type="entry name" value="NTF2-like_dom_sf"/>
</dbReference>